<dbReference type="EMBL" id="UGJE01000002">
    <property type="protein sequence ID" value="STQ86203.1"/>
    <property type="molecule type" value="Genomic_DNA"/>
</dbReference>
<organism evidence="2 3">
    <name type="scientific">Helicobacter muridarum</name>
    <dbReference type="NCBI Taxonomy" id="216"/>
    <lineage>
        <taxon>Bacteria</taxon>
        <taxon>Pseudomonadati</taxon>
        <taxon>Campylobacterota</taxon>
        <taxon>Epsilonproteobacteria</taxon>
        <taxon>Campylobacterales</taxon>
        <taxon>Helicobacteraceae</taxon>
        <taxon>Helicobacter</taxon>
    </lineage>
</organism>
<keyword evidence="3" id="KW-1185">Reference proteome</keyword>
<proteinExistence type="predicted"/>
<evidence type="ECO:0000313" key="2">
    <source>
        <dbReference type="EMBL" id="STQ86203.1"/>
    </source>
</evidence>
<name>A0A377PX76_9HELI</name>
<keyword evidence="1" id="KW-1133">Transmembrane helix</keyword>
<dbReference type="AlphaFoldDB" id="A0A377PX76"/>
<accession>A0A377PX76</accession>
<keyword evidence="1" id="KW-0812">Transmembrane</keyword>
<feature type="transmembrane region" description="Helical" evidence="1">
    <location>
        <begin position="6"/>
        <end position="23"/>
    </location>
</feature>
<sequence length="29" mass="3321">MGQVILTIVTISLCAFLAYKLYFEKGRQN</sequence>
<gene>
    <name evidence="2" type="ORF">NCTC12714_01005</name>
</gene>
<protein>
    <submittedName>
        <fullName evidence="2">Uncharacterized protein</fullName>
    </submittedName>
</protein>
<reference evidence="2 3" key="1">
    <citation type="submission" date="2018-06" db="EMBL/GenBank/DDBJ databases">
        <authorList>
            <consortium name="Pathogen Informatics"/>
            <person name="Doyle S."/>
        </authorList>
    </citation>
    <scope>NUCLEOTIDE SEQUENCE [LARGE SCALE GENOMIC DNA]</scope>
    <source>
        <strain evidence="2 3">NCTC12714</strain>
    </source>
</reference>
<evidence type="ECO:0000256" key="1">
    <source>
        <dbReference type="SAM" id="Phobius"/>
    </source>
</evidence>
<dbReference type="Proteomes" id="UP000255139">
    <property type="component" value="Unassembled WGS sequence"/>
</dbReference>
<evidence type="ECO:0000313" key="3">
    <source>
        <dbReference type="Proteomes" id="UP000255139"/>
    </source>
</evidence>
<keyword evidence="1" id="KW-0472">Membrane</keyword>